<name>A4X2C2_SALTO</name>
<evidence type="ECO:0008006" key="3">
    <source>
        <dbReference type="Google" id="ProtNLM"/>
    </source>
</evidence>
<gene>
    <name evidence="1" type="ordered locus">Strop_0539</name>
</gene>
<dbReference type="Proteomes" id="UP000000235">
    <property type="component" value="Chromosome"/>
</dbReference>
<evidence type="ECO:0000313" key="1">
    <source>
        <dbReference type="EMBL" id="ABP53022.1"/>
    </source>
</evidence>
<sequence>MLRPMPSMQRRRGQSATVYPYREVTDRRGHRVRVVDEDNPVVVVAAFIPDRSSRAELPGQQQIHVVKMIVRDDVAGCELWAQVEWRGSRWDVVTPPAYHHGTRHTRHVTVSLRRRPLTPTEV</sequence>
<dbReference type="eggNOG" id="ENOG50344A1">
    <property type="taxonomic scope" value="Bacteria"/>
</dbReference>
<reference evidence="2" key="1">
    <citation type="journal article" date="2007" name="Proc. Natl. Acad. Sci. U.S.A.">
        <title>Genome sequencing reveals complex secondary metabolome in the marine actinomycete Salinispora tropica.</title>
        <authorList>
            <person name="Udwary D.W."/>
            <person name="Zeigler L."/>
            <person name="Asolkar R.N."/>
            <person name="Singan V."/>
            <person name="Lapidus A."/>
            <person name="Fenical W."/>
            <person name="Jensen P.R."/>
            <person name="Moore B.S."/>
        </authorList>
    </citation>
    <scope>NUCLEOTIDE SEQUENCE [LARGE SCALE GENOMIC DNA]</scope>
    <source>
        <strain evidence="2">ATCC BAA-916 / DSM 44818 / CNB-440</strain>
    </source>
</reference>
<dbReference type="EMBL" id="CP000667">
    <property type="protein sequence ID" value="ABP53022.1"/>
    <property type="molecule type" value="Genomic_DNA"/>
</dbReference>
<protein>
    <recommendedName>
        <fullName evidence="3">Phage head-tail adaptor</fullName>
    </recommendedName>
</protein>
<organism evidence="1 2">
    <name type="scientific">Salinispora tropica (strain ATCC BAA-916 / DSM 44818 / JCM 13857 / NBRC 105044 / CNB-440)</name>
    <dbReference type="NCBI Taxonomy" id="369723"/>
    <lineage>
        <taxon>Bacteria</taxon>
        <taxon>Bacillati</taxon>
        <taxon>Actinomycetota</taxon>
        <taxon>Actinomycetes</taxon>
        <taxon>Micromonosporales</taxon>
        <taxon>Micromonosporaceae</taxon>
        <taxon>Salinispora</taxon>
    </lineage>
</organism>
<proteinExistence type="predicted"/>
<evidence type="ECO:0000313" key="2">
    <source>
        <dbReference type="Proteomes" id="UP000000235"/>
    </source>
</evidence>
<accession>A4X2C2</accession>
<keyword evidence="2" id="KW-1185">Reference proteome</keyword>
<dbReference type="AlphaFoldDB" id="A4X2C2"/>
<dbReference type="HOGENOM" id="CLU_2144369_0_0_11"/>
<dbReference type="KEGG" id="stp:Strop_0539"/>
<dbReference type="STRING" id="369723.Strop_0539"/>